<dbReference type="GO" id="GO:0003677">
    <property type="term" value="F:DNA binding"/>
    <property type="evidence" value="ECO:0007669"/>
    <property type="project" value="InterPro"/>
</dbReference>
<name>A0A1L9AUC6_9BACT</name>
<evidence type="ECO:0000259" key="2">
    <source>
        <dbReference type="PROSITE" id="PS51898"/>
    </source>
</evidence>
<reference evidence="4" key="1">
    <citation type="submission" date="2016-11" db="EMBL/GenBank/DDBJ databases">
        <authorList>
            <person name="Shukria A."/>
            <person name="Stevens D.C."/>
        </authorList>
    </citation>
    <scope>NUCLEOTIDE SEQUENCE [LARGE SCALE GENOMIC DNA]</scope>
    <source>
        <strain evidence="4">Cbfe23</strain>
    </source>
</reference>
<dbReference type="AlphaFoldDB" id="A0A1L9AUC6"/>
<comment type="caution">
    <text evidence="3">The sequence shown here is derived from an EMBL/GenBank/DDBJ whole genome shotgun (WGS) entry which is preliminary data.</text>
</comment>
<dbReference type="EMBL" id="MPIN01000031">
    <property type="protein sequence ID" value="OJH33625.1"/>
    <property type="molecule type" value="Genomic_DNA"/>
</dbReference>
<dbReference type="OrthoDB" id="5513916at2"/>
<evidence type="ECO:0000313" key="4">
    <source>
        <dbReference type="Proteomes" id="UP000182229"/>
    </source>
</evidence>
<evidence type="ECO:0000256" key="1">
    <source>
        <dbReference type="ARBA" id="ARBA00023172"/>
    </source>
</evidence>
<dbReference type="Gene3D" id="1.10.443.10">
    <property type="entry name" value="Intergrase catalytic core"/>
    <property type="match status" value="1"/>
</dbReference>
<dbReference type="GO" id="GO:0006310">
    <property type="term" value="P:DNA recombination"/>
    <property type="evidence" value="ECO:0007669"/>
    <property type="project" value="UniProtKB-KW"/>
</dbReference>
<proteinExistence type="predicted"/>
<gene>
    <name evidence="3" type="ORF">BON30_47590</name>
</gene>
<dbReference type="Proteomes" id="UP000182229">
    <property type="component" value="Unassembled WGS sequence"/>
</dbReference>
<dbReference type="InterPro" id="IPR011010">
    <property type="entry name" value="DNA_brk_join_enz"/>
</dbReference>
<dbReference type="SUPFAM" id="SSF56349">
    <property type="entry name" value="DNA breaking-rejoining enzymes"/>
    <property type="match status" value="1"/>
</dbReference>
<feature type="domain" description="Tyr recombinase" evidence="2">
    <location>
        <begin position="172"/>
        <end position="350"/>
    </location>
</feature>
<dbReference type="PROSITE" id="PS51898">
    <property type="entry name" value="TYR_RECOMBINASE"/>
    <property type="match status" value="1"/>
</dbReference>
<keyword evidence="4" id="KW-1185">Reference proteome</keyword>
<dbReference type="STRING" id="83449.BON30_47590"/>
<protein>
    <recommendedName>
        <fullName evidence="2">Tyr recombinase domain-containing protein</fullName>
    </recommendedName>
</protein>
<reference evidence="3 4" key="2">
    <citation type="submission" date="2016-12" db="EMBL/GenBank/DDBJ databases">
        <title>Draft Genome Sequence of Cystobacter ferrugineus Strain Cbfe23.</title>
        <authorList>
            <person name="Akbar S."/>
            <person name="Dowd S.E."/>
            <person name="Stevens D.C."/>
        </authorList>
    </citation>
    <scope>NUCLEOTIDE SEQUENCE [LARGE SCALE GENOMIC DNA]</scope>
    <source>
        <strain evidence="3 4">Cbfe23</strain>
    </source>
</reference>
<organism evidence="3 4">
    <name type="scientific">Cystobacter ferrugineus</name>
    <dbReference type="NCBI Taxonomy" id="83449"/>
    <lineage>
        <taxon>Bacteria</taxon>
        <taxon>Pseudomonadati</taxon>
        <taxon>Myxococcota</taxon>
        <taxon>Myxococcia</taxon>
        <taxon>Myxococcales</taxon>
        <taxon>Cystobacterineae</taxon>
        <taxon>Archangiaceae</taxon>
        <taxon>Cystobacter</taxon>
    </lineage>
</organism>
<accession>A0A1L9AUC6</accession>
<keyword evidence="1" id="KW-0233">DNA recombination</keyword>
<dbReference type="InterPro" id="IPR002104">
    <property type="entry name" value="Integrase_catalytic"/>
</dbReference>
<dbReference type="GO" id="GO:0015074">
    <property type="term" value="P:DNA integration"/>
    <property type="evidence" value="ECO:0007669"/>
    <property type="project" value="InterPro"/>
</dbReference>
<dbReference type="Pfam" id="PF00589">
    <property type="entry name" value="Phage_integrase"/>
    <property type="match status" value="1"/>
</dbReference>
<dbReference type="InterPro" id="IPR013762">
    <property type="entry name" value="Integrase-like_cat_sf"/>
</dbReference>
<evidence type="ECO:0000313" key="3">
    <source>
        <dbReference type="EMBL" id="OJH33625.1"/>
    </source>
</evidence>
<sequence>MGESTGKSQGYAETWEGGFIRHDSKGRKVYVIRRMINGRSYKVSTRATTLRAAMEQLKRFEADPEHYNPAGSAHEAPIYLDAPLAGEFLAYSRDVDKNSPTWVKKQQGYLAWWADQLKGRDLRKATLLDDILPALEGAKARGHRIAVLKRVYSWLRKVKHVLSVAEDPTFGRLTVPQAKPEQWKRNKAIPREHYLLAREHLAPHWRDGMDVQAGTGWHVSELVRFARMGSVEPYRGEAEEIAGVLVCPQSKSGEPLRTAVSAEVLEAGKRLLERGSFSFEKYGLAIKGACNAAIIPPFTPGRFRHSVATWAIEKGADPASVAAFLNHKSPSTTRRFYATHAVPTKVPTLR</sequence>
<dbReference type="RefSeq" id="WP_071905313.1">
    <property type="nucleotide sequence ID" value="NZ_MPIN01000031.1"/>
</dbReference>